<protein>
    <submittedName>
        <fullName evidence="4">Uncharacterized protein</fullName>
    </submittedName>
</protein>
<dbReference type="EMBL" id="JAEPRA010000007">
    <property type="protein sequence ID" value="KAG2183116.1"/>
    <property type="molecule type" value="Genomic_DNA"/>
</dbReference>
<evidence type="ECO:0000313" key="5">
    <source>
        <dbReference type="Proteomes" id="UP000612746"/>
    </source>
</evidence>
<gene>
    <name evidence="4" type="ORF">INT44_006097</name>
</gene>
<keyword evidence="5" id="KW-1185">Reference proteome</keyword>
<dbReference type="GO" id="GO:0007010">
    <property type="term" value="P:cytoskeleton organization"/>
    <property type="evidence" value="ECO:0007669"/>
    <property type="project" value="TreeGrafter"/>
</dbReference>
<dbReference type="PANTHER" id="PTHR13239">
    <property type="entry name" value="PROTEIN REQUIRED FOR HYPHAL ANASTOMOSIS HAM-2"/>
    <property type="match status" value="1"/>
</dbReference>
<reference evidence="4" key="1">
    <citation type="submission" date="2020-12" db="EMBL/GenBank/DDBJ databases">
        <title>Metabolic potential, ecology and presence of endohyphal bacteria is reflected in genomic diversity of Mucoromycotina.</title>
        <authorList>
            <person name="Muszewska A."/>
            <person name="Okrasinska A."/>
            <person name="Steczkiewicz K."/>
            <person name="Drgas O."/>
            <person name="Orlowska M."/>
            <person name="Perlinska-Lenart U."/>
            <person name="Aleksandrzak-Piekarczyk T."/>
            <person name="Szatraj K."/>
            <person name="Zielenkiewicz U."/>
            <person name="Pilsyk S."/>
            <person name="Malc E."/>
            <person name="Mieczkowski P."/>
            <person name="Kruszewska J.S."/>
            <person name="Biernat P."/>
            <person name="Pawlowska J."/>
        </authorList>
    </citation>
    <scope>NUCLEOTIDE SEQUENCE</scope>
    <source>
        <strain evidence="4">WA0000051536</strain>
    </source>
</reference>
<dbReference type="GO" id="GO:0005829">
    <property type="term" value="C:cytosol"/>
    <property type="evidence" value="ECO:0007669"/>
    <property type="project" value="TreeGrafter"/>
</dbReference>
<feature type="compositionally biased region" description="Polar residues" evidence="1">
    <location>
        <begin position="318"/>
        <end position="327"/>
    </location>
</feature>
<accession>A0A8H7PZQ2</accession>
<dbReference type="SMART" id="SM01293">
    <property type="entry name" value="DUF3402"/>
    <property type="match status" value="1"/>
</dbReference>
<organism evidence="4 5">
    <name type="scientific">Umbelopsis vinacea</name>
    <dbReference type="NCBI Taxonomy" id="44442"/>
    <lineage>
        <taxon>Eukaryota</taxon>
        <taxon>Fungi</taxon>
        <taxon>Fungi incertae sedis</taxon>
        <taxon>Mucoromycota</taxon>
        <taxon>Mucoromycotina</taxon>
        <taxon>Umbelopsidomycetes</taxon>
        <taxon>Umbelopsidales</taxon>
        <taxon>Umbelopsidaceae</taxon>
        <taxon>Umbelopsis</taxon>
    </lineage>
</organism>
<proteinExistence type="predicted"/>
<dbReference type="InterPro" id="IPR012486">
    <property type="entry name" value="Far11/STRP_N"/>
</dbReference>
<evidence type="ECO:0000313" key="4">
    <source>
        <dbReference type="EMBL" id="KAG2183116.1"/>
    </source>
</evidence>
<feature type="region of interest" description="Disordered" evidence="1">
    <location>
        <begin position="318"/>
        <end position="362"/>
    </location>
</feature>
<dbReference type="InterPro" id="IPR021819">
    <property type="entry name" value="Far11/STRP_C"/>
</dbReference>
<dbReference type="InterPro" id="IPR040185">
    <property type="entry name" value="Far11/STRP"/>
</dbReference>
<sequence length="960" mass="109983">MSNHGDPPVNTVSTEALRQAVKQLPSNKKLLHDDFVYADSDDTIQEINEFFNYTEVAGYSEHRNIFQERISEDWDTLSVREKKSYIQYLLNDLEQSSAKARLEAGKQILYIAQGNFGDLESFDYTGDDVEQHLEKIKANNSLLQQSGALPVVYSALRKACEEHNSRHLGNIQDINDEIEIFLTILFMLLETLRHDENFATDLDNLDPPLIVFLFGVISQLREKNLKMFPVKKLLLVVWKTMLVSFGGREEIERTHNIIRQYFSLPEVKFQGTITRSTPLDLHAFSQEIVTKYPTYTLPPFPGHVQRPELIKPSSALQSLLTGNHGSSPNPPSLVATSKAQGNAGKSGTSPQQTKRVNGYSQNGHKEPLVLPFSSWDMDVPRSIQEAGEMYTEHMYVSLATLQILWERERGIKMWPMQDDENGYEFIVRASQHLKSSQASEQPFSSPEMMDAFRRLSTVESLYVSFFFGGGKAIVPNLQNIIIVLLKLLLATVTPYNGVNPNMNGHSGGNETGQEKMNNASEAKHTTQPQDIEEANNKHVLKFENVSQLLVDSGCLLLILKILGLQDMAATLQEQTEGQEYSFMNYWSRERRKAHHTYDASKTPLPESHSQNLRQTNWRNMFWSINFLRILQKLTKRKTHRIMLLVQYKSSAILKRLLKVSHPMLELYTLKVLKSQVPYLGRKWRSSNMRIITAIYLTCRPALREEWMTGLESDSDIEESAVQESNLRSLIKAYHTRRYLPTIPSIHQRQDIPPSALTNQMHDASALSSTVTVGLLADEQPSDDIELDAEFMNNYEQWLEDEVYSVPTSPELPPTDAFGSLTPPMVSPALSDSPIHQFYRSEQNKAKLTQEVSDFYHNQLQIEFNLHHWKPSGDGWDAPQRFLHSYAINPDEIDVDEDIDLTKGDPLANIDWSTLSEEDLQERLYKVERQTIQRRLRTDDESDYKLLNTMDHLTIENDDWD</sequence>
<feature type="domain" description="Far11/STRP C-terminal" evidence="3">
    <location>
        <begin position="380"/>
        <end position="794"/>
    </location>
</feature>
<dbReference type="SMART" id="SM01292">
    <property type="entry name" value="N1221"/>
    <property type="match status" value="1"/>
</dbReference>
<comment type="caution">
    <text evidence="4">The sequence shown here is derived from an EMBL/GenBank/DDBJ whole genome shotgun (WGS) entry which is preliminary data.</text>
</comment>
<dbReference type="Pfam" id="PF07923">
    <property type="entry name" value="N1221"/>
    <property type="match status" value="1"/>
</dbReference>
<dbReference type="OrthoDB" id="18234at2759"/>
<dbReference type="PANTHER" id="PTHR13239:SF4">
    <property type="entry name" value="AT25231P"/>
    <property type="match status" value="1"/>
</dbReference>
<name>A0A8H7PZQ2_9FUNG</name>
<dbReference type="AlphaFoldDB" id="A0A8H7PZQ2"/>
<evidence type="ECO:0000256" key="1">
    <source>
        <dbReference type="SAM" id="MobiDB-lite"/>
    </source>
</evidence>
<evidence type="ECO:0000259" key="2">
    <source>
        <dbReference type="SMART" id="SM01292"/>
    </source>
</evidence>
<feature type="compositionally biased region" description="Polar residues" evidence="1">
    <location>
        <begin position="334"/>
        <end position="362"/>
    </location>
</feature>
<dbReference type="Proteomes" id="UP000612746">
    <property type="component" value="Unassembled WGS sequence"/>
</dbReference>
<feature type="region of interest" description="Disordered" evidence="1">
    <location>
        <begin position="500"/>
        <end position="528"/>
    </location>
</feature>
<feature type="compositionally biased region" description="Polar residues" evidence="1">
    <location>
        <begin position="514"/>
        <end position="528"/>
    </location>
</feature>
<dbReference type="Pfam" id="PF11882">
    <property type="entry name" value="DUF3402"/>
    <property type="match status" value="2"/>
</dbReference>
<evidence type="ECO:0000259" key="3">
    <source>
        <dbReference type="SMART" id="SM01293"/>
    </source>
</evidence>
<feature type="domain" description="Far11/STRP N-terminal" evidence="2">
    <location>
        <begin position="34"/>
        <end position="314"/>
    </location>
</feature>